<comment type="caution">
    <text evidence="1">The sequence shown here is derived from an EMBL/GenBank/DDBJ whole genome shotgun (WGS) entry which is preliminary data.</text>
</comment>
<dbReference type="EMBL" id="JAFBFI010000008">
    <property type="protein sequence ID" value="MBM7692761.1"/>
    <property type="molecule type" value="Genomic_DNA"/>
</dbReference>
<organism evidence="1 2">
    <name type="scientific">Peribacillus deserti</name>
    <dbReference type="NCBI Taxonomy" id="673318"/>
    <lineage>
        <taxon>Bacteria</taxon>
        <taxon>Bacillati</taxon>
        <taxon>Bacillota</taxon>
        <taxon>Bacilli</taxon>
        <taxon>Bacillales</taxon>
        <taxon>Bacillaceae</taxon>
        <taxon>Peribacillus</taxon>
    </lineage>
</organism>
<sequence length="177" mass="19883">MNQSNSLRLSPPQFTYFNEVKNSIGKDPLVNVKEIKELPNGEYLIPVIVQGSSKARALAAILENRKHFGNIVVNTVVIVRGKTVKPLKKNFTPRQLEELFDQALNTNRYFKMAVSRSITPGTIGLFPVFSKRVIQFFNDDLSDLYNNFNGVAANVFRDVLKAEINNIPINPSTASEK</sequence>
<proteinExistence type="predicted"/>
<evidence type="ECO:0000313" key="1">
    <source>
        <dbReference type="EMBL" id="MBM7692761.1"/>
    </source>
</evidence>
<keyword evidence="2" id="KW-1185">Reference proteome</keyword>
<reference evidence="1 2" key="1">
    <citation type="submission" date="2021-01" db="EMBL/GenBank/DDBJ databases">
        <title>Genomic Encyclopedia of Type Strains, Phase IV (KMG-IV): sequencing the most valuable type-strain genomes for metagenomic binning, comparative biology and taxonomic classification.</title>
        <authorList>
            <person name="Goeker M."/>
        </authorList>
    </citation>
    <scope>NUCLEOTIDE SEQUENCE [LARGE SCALE GENOMIC DNA]</scope>
    <source>
        <strain evidence="1 2">DSM 105482</strain>
    </source>
</reference>
<dbReference type="RefSeq" id="WP_204542871.1">
    <property type="nucleotide sequence ID" value="NZ_JAFBFI010000008.1"/>
</dbReference>
<gene>
    <name evidence="1" type="ORF">JOC77_002192</name>
</gene>
<dbReference type="Proteomes" id="UP000823486">
    <property type="component" value="Unassembled WGS sequence"/>
</dbReference>
<name>A0ABS2QHW2_9BACI</name>
<protein>
    <submittedName>
        <fullName evidence="1">Uncharacterized protein</fullName>
    </submittedName>
</protein>
<evidence type="ECO:0000313" key="2">
    <source>
        <dbReference type="Proteomes" id="UP000823486"/>
    </source>
</evidence>
<accession>A0ABS2QHW2</accession>